<evidence type="ECO:0000256" key="4">
    <source>
        <dbReference type="ARBA" id="ARBA00022723"/>
    </source>
</evidence>
<accession>B6JY74</accession>
<dbReference type="AlphaFoldDB" id="B6JY74"/>
<dbReference type="InterPro" id="IPR044066">
    <property type="entry name" value="TRIAD_supradom"/>
</dbReference>
<dbReference type="GO" id="GO:0031624">
    <property type="term" value="F:ubiquitin conjugating enzyme binding"/>
    <property type="evidence" value="ECO:0000318"/>
    <property type="project" value="GO_Central"/>
</dbReference>
<sequence>MDSLDEDAFLDDEFSDKSEFSDFDTDDSGVSFGEDNIELNENESDGFTIGSKKKKAYDVDFKVATIQDLRNWQAENLEHIMSITGLTREQTLALFRYFRWNKERLLEKYVEDPERTLKQAGVESSDQHQHSVVKKQATCNICFDEGMLEMFGMDCGHEACKECYQHYLTTRIQEGESLVQCPEENCSHIVSRASFDLLLPKNVLDRYYQLLDQSFVDENDSLCWCPAPDCQYAILCHVRRSQLETVVPTVTCACGNQFCFGCGRDNHQPAICSLVKIWLQKCQDDSETANWIHANTKECPKCLTTIEKNGGCNHMTCKKCKYGFCWVCLGPWTEHGNSWYTCNRYDEKSSAKARDSQSSSRASLDRYLHYYNRFANHEQSAKLDRELYKQTQKRMTEMQVASNLSWMEVQFLKNAVDTLCICRQTLKWTYAFAFYLKRDNQTEIFEDNQRDLEIAVENLSELCESPFTPEDVASFKQKVLDRTVYVKSRREVLLDDTVRGLSEHRWTYVIDA</sequence>
<dbReference type="InterPro" id="IPR031127">
    <property type="entry name" value="E3_UB_ligase_RBR"/>
</dbReference>
<dbReference type="PANTHER" id="PTHR11685">
    <property type="entry name" value="RBR FAMILY RING FINGER AND IBR DOMAIN-CONTAINING"/>
    <property type="match status" value="1"/>
</dbReference>
<dbReference type="STRING" id="402676.B6JY74"/>
<protein>
    <recommendedName>
        <fullName evidence="2">RBR-type E3 ubiquitin transferase</fullName>
        <ecNumber evidence="2">2.3.2.31</ecNumber>
    </recommendedName>
</protein>
<dbReference type="Pfam" id="PF22191">
    <property type="entry name" value="IBR_1"/>
    <property type="match status" value="1"/>
</dbReference>
<dbReference type="InterPro" id="IPR045840">
    <property type="entry name" value="Ariadne"/>
</dbReference>
<dbReference type="Gene3D" id="1.20.120.1750">
    <property type="match status" value="1"/>
</dbReference>
<evidence type="ECO:0000256" key="8">
    <source>
        <dbReference type="ARBA" id="ARBA00022833"/>
    </source>
</evidence>
<dbReference type="GO" id="GO:0035861">
    <property type="term" value="C:site of double-strand break"/>
    <property type="evidence" value="ECO:0007669"/>
    <property type="project" value="EnsemblFungi"/>
</dbReference>
<dbReference type="OrthoDB" id="10009520at2759"/>
<dbReference type="InterPro" id="IPR002867">
    <property type="entry name" value="IBR_dom"/>
</dbReference>
<reference evidence="13 15" key="1">
    <citation type="journal article" date="2011" name="Science">
        <title>Comparative functional genomics of the fission yeasts.</title>
        <authorList>
            <person name="Rhind N."/>
            <person name="Chen Z."/>
            <person name="Yassour M."/>
            <person name="Thompson D.A."/>
            <person name="Haas B.J."/>
            <person name="Habib N."/>
            <person name="Wapinski I."/>
            <person name="Roy S."/>
            <person name="Lin M.F."/>
            <person name="Heiman D.I."/>
            <person name="Young S.K."/>
            <person name="Furuya K."/>
            <person name="Guo Y."/>
            <person name="Pidoux A."/>
            <person name="Chen H.M."/>
            <person name="Robbertse B."/>
            <person name="Goldberg J.M."/>
            <person name="Aoki K."/>
            <person name="Bayne E.H."/>
            <person name="Berlin A.M."/>
            <person name="Desjardins C.A."/>
            <person name="Dobbs E."/>
            <person name="Dukaj L."/>
            <person name="Fan L."/>
            <person name="FitzGerald M.G."/>
            <person name="French C."/>
            <person name="Gujja S."/>
            <person name="Hansen K."/>
            <person name="Keifenheim D."/>
            <person name="Levin J.Z."/>
            <person name="Mosher R.A."/>
            <person name="Mueller C.A."/>
            <person name="Pfiffner J."/>
            <person name="Priest M."/>
            <person name="Russ C."/>
            <person name="Smialowska A."/>
            <person name="Swoboda P."/>
            <person name="Sykes S.M."/>
            <person name="Vaughn M."/>
            <person name="Vengrova S."/>
            <person name="Yoder R."/>
            <person name="Zeng Q."/>
            <person name="Allshire R."/>
            <person name="Baulcombe D."/>
            <person name="Birren B.W."/>
            <person name="Brown W."/>
            <person name="Ekwall K."/>
            <person name="Kellis M."/>
            <person name="Leatherwood J."/>
            <person name="Levin H."/>
            <person name="Margalit H."/>
            <person name="Martienssen R."/>
            <person name="Nieduszynski C.A."/>
            <person name="Spatafora J.W."/>
            <person name="Friedman N."/>
            <person name="Dalgaard J.Z."/>
            <person name="Baumann P."/>
            <person name="Niki H."/>
            <person name="Regev A."/>
            <person name="Nusbaum C."/>
        </authorList>
    </citation>
    <scope>NUCLEOTIDE SEQUENCE [LARGE SCALE GENOMIC DNA]</scope>
    <source>
        <strain evidence="15">yFS275 / FY16936</strain>
    </source>
</reference>
<dbReference type="SUPFAM" id="SSF57850">
    <property type="entry name" value="RING/U-box"/>
    <property type="match status" value="3"/>
</dbReference>
<keyword evidence="3" id="KW-0808">Transferase</keyword>
<dbReference type="EMBL" id="KE651168">
    <property type="protein sequence ID" value="EEB06492.2"/>
    <property type="molecule type" value="Genomic_DNA"/>
</dbReference>
<dbReference type="RefSeq" id="XP_002172785.2">
    <property type="nucleotide sequence ID" value="XM_002172749.2"/>
</dbReference>
<keyword evidence="6 9" id="KW-0863">Zinc-finger</keyword>
<evidence type="ECO:0000259" key="11">
    <source>
        <dbReference type="PROSITE" id="PS50089"/>
    </source>
</evidence>
<keyword evidence="15" id="KW-1185">Reference proteome</keyword>
<evidence type="ECO:0000259" key="12">
    <source>
        <dbReference type="PROSITE" id="PS51873"/>
    </source>
</evidence>
<feature type="compositionally biased region" description="Acidic residues" evidence="10">
    <location>
        <begin position="1"/>
        <end position="14"/>
    </location>
</feature>
<dbReference type="OMA" id="HRFCMIC"/>
<proteinExistence type="predicted"/>
<dbReference type="Proteomes" id="UP000001744">
    <property type="component" value="Unassembled WGS sequence"/>
</dbReference>
<feature type="domain" description="RING-type" evidence="12">
    <location>
        <begin position="135"/>
        <end position="346"/>
    </location>
</feature>
<dbReference type="InterPro" id="IPR013083">
    <property type="entry name" value="Znf_RING/FYVE/PHD"/>
</dbReference>
<keyword evidence="8" id="KW-0862">Zinc</keyword>
<evidence type="ECO:0000256" key="9">
    <source>
        <dbReference type="PROSITE-ProRule" id="PRU00175"/>
    </source>
</evidence>
<dbReference type="InterPro" id="IPR048962">
    <property type="entry name" value="ARIH1-like_UBL"/>
</dbReference>
<feature type="domain" description="RING-type" evidence="11">
    <location>
        <begin position="139"/>
        <end position="185"/>
    </location>
</feature>
<dbReference type="GO" id="GO:0005737">
    <property type="term" value="C:cytoplasm"/>
    <property type="evidence" value="ECO:0000318"/>
    <property type="project" value="GO_Central"/>
</dbReference>
<dbReference type="GO" id="GO:0008270">
    <property type="term" value="F:zinc ion binding"/>
    <property type="evidence" value="ECO:0007669"/>
    <property type="project" value="UniProtKB-KW"/>
</dbReference>
<evidence type="ECO:0000256" key="5">
    <source>
        <dbReference type="ARBA" id="ARBA00022737"/>
    </source>
</evidence>
<dbReference type="FunFam" id="3.30.40.10:FF:000019">
    <property type="entry name" value="RBR-type E3 ubiquitin transferase"/>
    <property type="match status" value="1"/>
</dbReference>
<dbReference type="Pfam" id="PF21235">
    <property type="entry name" value="UBA_ARI1"/>
    <property type="match status" value="1"/>
</dbReference>
<gene>
    <name evidence="14" type="primary">dbl4</name>
    <name evidence="13" type="ORF">SJAG_01533</name>
</gene>
<dbReference type="Pfam" id="PF01485">
    <property type="entry name" value="IBR"/>
    <property type="match status" value="1"/>
</dbReference>
<evidence type="ECO:0000256" key="3">
    <source>
        <dbReference type="ARBA" id="ARBA00022679"/>
    </source>
</evidence>
<dbReference type="PROSITE" id="PS51873">
    <property type="entry name" value="TRIAD"/>
    <property type="match status" value="1"/>
</dbReference>
<dbReference type="GO" id="GO:0061630">
    <property type="term" value="F:ubiquitin protein ligase activity"/>
    <property type="evidence" value="ECO:0000318"/>
    <property type="project" value="GO_Central"/>
</dbReference>
<name>B6JY74_SCHJY</name>
<feature type="region of interest" description="Disordered" evidence="10">
    <location>
        <begin position="1"/>
        <end position="35"/>
    </location>
</feature>
<evidence type="ECO:0000256" key="6">
    <source>
        <dbReference type="ARBA" id="ARBA00022771"/>
    </source>
</evidence>
<evidence type="ECO:0000256" key="10">
    <source>
        <dbReference type="SAM" id="MobiDB-lite"/>
    </source>
</evidence>
<evidence type="ECO:0000313" key="13">
    <source>
        <dbReference type="EMBL" id="EEB06492.2"/>
    </source>
</evidence>
<keyword evidence="5" id="KW-0677">Repeat</keyword>
<evidence type="ECO:0000256" key="1">
    <source>
        <dbReference type="ARBA" id="ARBA00001798"/>
    </source>
</evidence>
<dbReference type="GO" id="GO:0016567">
    <property type="term" value="P:protein ubiquitination"/>
    <property type="evidence" value="ECO:0007669"/>
    <property type="project" value="InterPro"/>
</dbReference>
<dbReference type="Pfam" id="PF19422">
    <property type="entry name" value="Ariadne"/>
    <property type="match status" value="1"/>
</dbReference>
<dbReference type="FunFam" id="1.20.120.1750:FF:000007">
    <property type="entry name" value="RBR-type E3 ubiquitin transferase"/>
    <property type="match status" value="1"/>
</dbReference>
<dbReference type="PROSITE" id="PS50089">
    <property type="entry name" value="ZF_RING_2"/>
    <property type="match status" value="1"/>
</dbReference>
<dbReference type="SMART" id="SM00647">
    <property type="entry name" value="IBR"/>
    <property type="match status" value="2"/>
</dbReference>
<dbReference type="CDD" id="cd20346">
    <property type="entry name" value="BRcat_RBR_ANKIB1"/>
    <property type="match status" value="1"/>
</dbReference>
<keyword evidence="4" id="KW-0479">Metal-binding</keyword>
<dbReference type="HOGENOM" id="CLU_009823_4_1_1"/>
<organism evidence="13 15">
    <name type="scientific">Schizosaccharomyces japonicus (strain yFS275 / FY16936)</name>
    <name type="common">Fission yeast</name>
    <dbReference type="NCBI Taxonomy" id="402676"/>
    <lineage>
        <taxon>Eukaryota</taxon>
        <taxon>Fungi</taxon>
        <taxon>Dikarya</taxon>
        <taxon>Ascomycota</taxon>
        <taxon>Taphrinomycotina</taxon>
        <taxon>Schizosaccharomycetes</taxon>
        <taxon>Schizosaccharomycetales</taxon>
        <taxon>Schizosaccharomycetaceae</taxon>
        <taxon>Schizosaccharomyces</taxon>
    </lineage>
</organism>
<dbReference type="VEuPathDB" id="FungiDB:SJAG_01533"/>
<dbReference type="InterPro" id="IPR001841">
    <property type="entry name" value="Znf_RING"/>
</dbReference>
<dbReference type="CDD" id="cd20356">
    <property type="entry name" value="Rcat_RBR_HHARI-like"/>
    <property type="match status" value="1"/>
</dbReference>
<dbReference type="GO" id="GO:0000151">
    <property type="term" value="C:ubiquitin ligase complex"/>
    <property type="evidence" value="ECO:0000318"/>
    <property type="project" value="GO_Central"/>
</dbReference>
<dbReference type="SMART" id="SM00184">
    <property type="entry name" value="RING"/>
    <property type="match status" value="3"/>
</dbReference>
<dbReference type="GO" id="GO:0006511">
    <property type="term" value="P:ubiquitin-dependent protein catabolic process"/>
    <property type="evidence" value="ECO:0000318"/>
    <property type="project" value="GO_Central"/>
</dbReference>
<dbReference type="Gene3D" id="3.30.40.10">
    <property type="entry name" value="Zinc/RING finger domain, C3HC4 (zinc finger)"/>
    <property type="match status" value="1"/>
</dbReference>
<dbReference type="JaponicusDB" id="SJAG_01533">
    <property type="gene designation" value="dbl4"/>
</dbReference>
<evidence type="ECO:0000313" key="15">
    <source>
        <dbReference type="Proteomes" id="UP000001744"/>
    </source>
</evidence>
<evidence type="ECO:0000256" key="7">
    <source>
        <dbReference type="ARBA" id="ARBA00022786"/>
    </source>
</evidence>
<evidence type="ECO:0000313" key="14">
    <source>
        <dbReference type="JaponicusDB" id="SJAG_01533"/>
    </source>
</evidence>
<evidence type="ECO:0000256" key="2">
    <source>
        <dbReference type="ARBA" id="ARBA00012251"/>
    </source>
</evidence>
<keyword evidence="7" id="KW-0833">Ubl conjugation pathway</keyword>
<comment type="catalytic activity">
    <reaction evidence="1">
        <text>[E2 ubiquitin-conjugating enzyme]-S-ubiquitinyl-L-cysteine + [acceptor protein]-L-lysine = [E2 ubiquitin-conjugating enzyme]-L-cysteine + [acceptor protein]-N(6)-ubiquitinyl-L-lysine.</text>
        <dbReference type="EC" id="2.3.2.31"/>
    </reaction>
</comment>
<dbReference type="EC" id="2.3.2.31" evidence="2"/>
<dbReference type="eggNOG" id="KOG1815">
    <property type="taxonomic scope" value="Eukaryota"/>
</dbReference>
<dbReference type="GeneID" id="7048718"/>